<dbReference type="Pfam" id="PF16641">
    <property type="entry name" value="CLIP1_ZNF"/>
    <property type="match status" value="2"/>
</dbReference>
<comment type="subcellular location">
    <subcellularLocation>
        <location evidence="1">Cytoplasm</location>
        <location evidence="1">Cytoskeleton</location>
    </subcellularLocation>
</comment>
<evidence type="ECO:0000256" key="5">
    <source>
        <dbReference type="ARBA" id="ARBA00023054"/>
    </source>
</evidence>
<keyword evidence="10" id="KW-1185">Reference proteome</keyword>
<protein>
    <submittedName>
        <fullName evidence="11">Restin homolog isoform X1</fullName>
    </submittedName>
</protein>
<keyword evidence="3" id="KW-0493">Microtubule</keyword>
<dbReference type="InterPro" id="IPR000938">
    <property type="entry name" value="CAP-Gly_domain"/>
</dbReference>
<feature type="region of interest" description="Disordered" evidence="8">
    <location>
        <begin position="311"/>
        <end position="340"/>
    </location>
</feature>
<gene>
    <name evidence="11" type="primary">LOC107271537</name>
</gene>
<proteinExistence type="predicted"/>
<evidence type="ECO:0000313" key="11">
    <source>
        <dbReference type="RefSeq" id="XP_015603155.1"/>
    </source>
</evidence>
<dbReference type="GO" id="GO:0005634">
    <property type="term" value="C:nucleus"/>
    <property type="evidence" value="ECO:0007669"/>
    <property type="project" value="TreeGrafter"/>
</dbReference>
<evidence type="ECO:0000256" key="2">
    <source>
        <dbReference type="ARBA" id="ARBA00022490"/>
    </source>
</evidence>
<dbReference type="Proteomes" id="UP000694920">
    <property type="component" value="Unplaced"/>
</dbReference>
<dbReference type="SUPFAM" id="SSF74924">
    <property type="entry name" value="Cap-Gly domain"/>
    <property type="match status" value="2"/>
</dbReference>
<feature type="compositionally biased region" description="Polar residues" evidence="8">
    <location>
        <begin position="162"/>
        <end position="179"/>
    </location>
</feature>
<dbReference type="SMART" id="SM01052">
    <property type="entry name" value="CAP_GLY"/>
    <property type="match status" value="2"/>
</dbReference>
<dbReference type="Pfam" id="PF01302">
    <property type="entry name" value="CAP_GLY"/>
    <property type="match status" value="2"/>
</dbReference>
<dbReference type="GO" id="GO:0051010">
    <property type="term" value="F:microtubule plus-end binding"/>
    <property type="evidence" value="ECO:0007669"/>
    <property type="project" value="TreeGrafter"/>
</dbReference>
<dbReference type="GO" id="GO:0005938">
    <property type="term" value="C:cell cortex"/>
    <property type="evidence" value="ECO:0007669"/>
    <property type="project" value="TreeGrafter"/>
</dbReference>
<dbReference type="RefSeq" id="XP_015603155.1">
    <property type="nucleotide sequence ID" value="XM_015747669.2"/>
</dbReference>
<dbReference type="CTD" id="35042"/>
<reference evidence="11" key="1">
    <citation type="submission" date="2025-08" db="UniProtKB">
        <authorList>
            <consortium name="RefSeq"/>
        </authorList>
    </citation>
    <scope>IDENTIFICATION</scope>
</reference>
<keyword evidence="5 7" id="KW-0175">Coiled coil</keyword>
<name>A0AAJ7FQF0_CEPCN</name>
<feature type="coiled-coil region" evidence="7">
    <location>
        <begin position="987"/>
        <end position="1144"/>
    </location>
</feature>
<dbReference type="GeneID" id="107271537"/>
<dbReference type="Gene3D" id="1.20.5.340">
    <property type="match status" value="1"/>
</dbReference>
<keyword evidence="2" id="KW-0963">Cytoplasm</keyword>
<evidence type="ECO:0000256" key="6">
    <source>
        <dbReference type="ARBA" id="ARBA00023212"/>
    </source>
</evidence>
<evidence type="ECO:0000259" key="9">
    <source>
        <dbReference type="PROSITE" id="PS50245"/>
    </source>
</evidence>
<feature type="region of interest" description="Disordered" evidence="8">
    <location>
        <begin position="154"/>
        <end position="196"/>
    </location>
</feature>
<dbReference type="PANTHER" id="PTHR18916">
    <property type="entry name" value="DYNACTIN 1-RELATED MICROTUBULE-BINDING"/>
    <property type="match status" value="1"/>
</dbReference>
<keyword evidence="6" id="KW-0206">Cytoskeleton</keyword>
<feature type="domain" description="CAP-Gly" evidence="9">
    <location>
        <begin position="100"/>
        <end position="142"/>
    </location>
</feature>
<evidence type="ECO:0000256" key="3">
    <source>
        <dbReference type="ARBA" id="ARBA00022701"/>
    </source>
</evidence>
<dbReference type="PROSITE" id="PS00845">
    <property type="entry name" value="CAP_GLY_1"/>
    <property type="match status" value="2"/>
</dbReference>
<dbReference type="InterPro" id="IPR032108">
    <property type="entry name" value="CLIP1_ZNF"/>
</dbReference>
<evidence type="ECO:0000313" key="10">
    <source>
        <dbReference type="Proteomes" id="UP000694920"/>
    </source>
</evidence>
<evidence type="ECO:0000256" key="7">
    <source>
        <dbReference type="SAM" id="Coils"/>
    </source>
</evidence>
<organism evidence="10 11">
    <name type="scientific">Cephus cinctus</name>
    <name type="common">Wheat stem sawfly</name>
    <dbReference type="NCBI Taxonomy" id="211228"/>
    <lineage>
        <taxon>Eukaryota</taxon>
        <taxon>Metazoa</taxon>
        <taxon>Ecdysozoa</taxon>
        <taxon>Arthropoda</taxon>
        <taxon>Hexapoda</taxon>
        <taxon>Insecta</taxon>
        <taxon>Pterygota</taxon>
        <taxon>Neoptera</taxon>
        <taxon>Endopterygota</taxon>
        <taxon>Hymenoptera</taxon>
        <taxon>Cephoidea</taxon>
        <taxon>Cephidae</taxon>
        <taxon>Cephus</taxon>
    </lineage>
</organism>
<evidence type="ECO:0000256" key="8">
    <source>
        <dbReference type="SAM" id="MobiDB-lite"/>
    </source>
</evidence>
<dbReference type="SUPFAM" id="SSF90257">
    <property type="entry name" value="Myosin rod fragments"/>
    <property type="match status" value="1"/>
</dbReference>
<keyword evidence="4" id="KW-0677">Repeat</keyword>
<dbReference type="Gene3D" id="2.30.30.190">
    <property type="entry name" value="CAP Gly-rich-like domain"/>
    <property type="match status" value="2"/>
</dbReference>
<feature type="coiled-coil region" evidence="7">
    <location>
        <begin position="1389"/>
        <end position="1476"/>
    </location>
</feature>
<dbReference type="PANTHER" id="PTHR18916:SF82">
    <property type="entry name" value="CAP-GLY DOMAIN-CONTAINING PROTEIN"/>
    <property type="match status" value="1"/>
</dbReference>
<dbReference type="PROSITE" id="PS50245">
    <property type="entry name" value="CAP_GLY_2"/>
    <property type="match status" value="2"/>
</dbReference>
<feature type="coiled-coil region" evidence="7">
    <location>
        <begin position="1205"/>
        <end position="1352"/>
    </location>
</feature>
<feature type="compositionally biased region" description="Low complexity" evidence="8">
    <location>
        <begin position="180"/>
        <end position="195"/>
    </location>
</feature>
<dbReference type="KEGG" id="ccin:107271537"/>
<evidence type="ECO:0000256" key="1">
    <source>
        <dbReference type="ARBA" id="ARBA00004245"/>
    </source>
</evidence>
<dbReference type="GO" id="GO:0035371">
    <property type="term" value="C:microtubule plus-end"/>
    <property type="evidence" value="ECO:0007669"/>
    <property type="project" value="TreeGrafter"/>
</dbReference>
<feature type="coiled-coil region" evidence="7">
    <location>
        <begin position="661"/>
        <end position="962"/>
    </location>
</feature>
<dbReference type="GO" id="GO:0031122">
    <property type="term" value="P:cytoplasmic microtubule organization"/>
    <property type="evidence" value="ECO:0007669"/>
    <property type="project" value="TreeGrafter"/>
</dbReference>
<sequence length="1649" mass="187765">MADTSNMGEAKASGLRPPSKIGRPCCALPPKPAVPVSPPRSSLTDIMEHLWETHGRRLSEAGLRRGSDTSVVLTVDTDSFIIGDRVWVGGTKPGSIAYIGETKFAPGDWAGIVLDEPIGKNDGSVVGTRYFQCEPKRGIFSRLTRLTRQPLSDAALAEAAASQKTPTSPSESTKGTLNKSMSPSLNTSTTSLSSVSHRDLRIGERVIVSSSQGSKTGVLRFLGTTHFANGEFCGVELDDPLGKNDGSIDDIRYFEARPKHGLFAPVHKVSRSPSNRRTSSCIVHKPTGAALNMSLRKLGSRESLASVSSIASTTASTATRGAPSTTARRTGLRTSTPARSSLQEMLKEKQMEIDFLRKERDLERERVTKAANQADNAEQSAATIREEYEKYRELMEKNVQDAQTALAKLLDEKNALTVQLEEEKRKSEDLLFRFEEESVNKDDIQKERTDQSVTNALNESKIEELQKQLSEERERVVQLEHESTKLFEVEEELTRLKNELSSNAAQDNDALQDLRNLNENLENTKINLEQEVKEKDALVLQYVERIKVLELKLNEREQEMGARKEFEDSLQKDSAEIKQSLQEKCSLIENLRTEFEASSDNLKKEIERLKKSIEDMTNENKKEKESLIADHKRIIEEKDNIIQEMIKENEARSSNDSDVHREALERLSKENAERIQQISNEFDEKLKSKDAEIQKFTEECSLKNVEIERLTKELISQENHCKVKDEQLRDLQQRYEDLTKLVESLKTQESELSKTYTSKTAEIEELKRNFQKDIADKERFIQEITTDSNHKTQRLNVVEREVAELKSFLANKEEEIKTVTDKTAELRDAMTLSEQTKTNLESELRIFESNVEILNQKLARSEEKVAQLTEQKEKLELDVANAISTSADSSDQLLKYNEDLRKKEKELDEARDKGLQVQNLLTSTEAKLQEIEQALSKTNAAAKELDAQLNETRNEVISLKKINEESSAKIALFQKREQELLEIVDKNKLIEENLNAKVKEISDLEIRLKKSQEEASGLNEKCMTLEKLQQGEKSNLDKLVEDLTKKLTSSAEDLRKLQESKEQVEADRNVIQESLKELTNKLTSVEDDRSKLDKMISEKDSELTQLKHKVQDLEKQGTDLKSVADKYIEECNNYKKQIEERDAAHDKSKYETDAELKTVKDQLISITTTSEELKKTLETEIKSANELRTTLATVQESTKIVEEKASQLDNLVKQKDNKIVELEKIFTTLKGEKQRTEDELKILKDGLRMKEMEVSSISEGQSEMQQNINSLEKQVADTKAALLDKDNKIKELASQIDAVIKDKEQSVKELKSTMENEVTAKQQRIEAVVEQNNVLEKEKNTLQDAMNKQSSEINVKDAFIAELISKIKSFEEIEKEKTKTNADLRTKEFIAKQNEIEEIRKQNSDLQAAKDSLEKLVQKKSDNLKQLTTSMEKKEQEAEKKVQNLTEKLSLFVSESTQLKEAQSRLEKENKQLTAKWIQATEDMKLMLENKKNNQDIQQNSNSHMIQAQGDTNQHNNGTDMEPQKLLEEYEMAKGQIEFLNSVIVDMQRKNETLLCKIEVLEMGVPANEADDYNRHTLDQRKAAPRMFCDICDQFDLHDTEDCPRQAQDFVEPDLAPKSPKKPPVERPYCDNCEMFGHDTLDCDDAETF</sequence>
<dbReference type="InterPro" id="IPR036859">
    <property type="entry name" value="CAP-Gly_dom_sf"/>
</dbReference>
<evidence type="ECO:0000256" key="4">
    <source>
        <dbReference type="ARBA" id="ARBA00022737"/>
    </source>
</evidence>
<accession>A0AAJ7FQF0</accession>
<feature type="domain" description="CAP-Gly" evidence="9">
    <location>
        <begin position="223"/>
        <end position="265"/>
    </location>
</feature>
<feature type="compositionally biased region" description="Low complexity" evidence="8">
    <location>
        <begin position="311"/>
        <end position="329"/>
    </location>
</feature>
<feature type="region of interest" description="Disordered" evidence="8">
    <location>
        <begin position="1"/>
        <end position="22"/>
    </location>
</feature>